<reference evidence="3" key="1">
    <citation type="journal article" date="2013" name="Nature">
        <title>Draft genome of the wheat A-genome progenitor Triticum urartu.</title>
        <authorList>
            <person name="Ling H.Q."/>
            <person name="Zhao S."/>
            <person name="Liu D."/>
            <person name="Wang J."/>
            <person name="Sun H."/>
            <person name="Zhang C."/>
            <person name="Fan H."/>
            <person name="Li D."/>
            <person name="Dong L."/>
            <person name="Tao Y."/>
            <person name="Gao C."/>
            <person name="Wu H."/>
            <person name="Li Y."/>
            <person name="Cui Y."/>
            <person name="Guo X."/>
            <person name="Zheng S."/>
            <person name="Wang B."/>
            <person name="Yu K."/>
            <person name="Liang Q."/>
            <person name="Yang W."/>
            <person name="Lou X."/>
            <person name="Chen J."/>
            <person name="Feng M."/>
            <person name="Jian J."/>
            <person name="Zhang X."/>
            <person name="Luo G."/>
            <person name="Jiang Y."/>
            <person name="Liu J."/>
            <person name="Wang Z."/>
            <person name="Sha Y."/>
            <person name="Zhang B."/>
            <person name="Wu H."/>
            <person name="Tang D."/>
            <person name="Shen Q."/>
            <person name="Xue P."/>
            <person name="Zou S."/>
            <person name="Wang X."/>
            <person name="Liu X."/>
            <person name="Wang F."/>
            <person name="Yang Y."/>
            <person name="An X."/>
            <person name="Dong Z."/>
            <person name="Zhang K."/>
            <person name="Zhang X."/>
            <person name="Luo M.C."/>
            <person name="Dvorak J."/>
            <person name="Tong Y."/>
            <person name="Wang J."/>
            <person name="Yang H."/>
            <person name="Li Z."/>
            <person name="Wang D."/>
            <person name="Zhang A."/>
            <person name="Wang J."/>
        </authorList>
    </citation>
    <scope>NUCLEOTIDE SEQUENCE</scope>
    <source>
        <strain evidence="3">cv. G1812</strain>
    </source>
</reference>
<evidence type="ECO:0000313" key="2">
    <source>
        <dbReference type="EnsemblPlants" id="TuG1812G0500003716.01.T01"/>
    </source>
</evidence>
<sequence length="98" mass="11128">MAPGRYPSSLGGASCRSRPALWSRPSLPPPRRRRRGSRLHQARAPPHPTDRKGIDHCKYSRRFKCSSSGRLKFNKDADKVIEVMKLRVVYTLPSGRDT</sequence>
<feature type="compositionally biased region" description="Low complexity" evidence="1">
    <location>
        <begin position="16"/>
        <end position="25"/>
    </location>
</feature>
<reference evidence="2" key="3">
    <citation type="submission" date="2022-06" db="UniProtKB">
        <authorList>
            <consortium name="EnsemblPlants"/>
        </authorList>
    </citation>
    <scope>IDENTIFICATION</scope>
</reference>
<reference evidence="2" key="2">
    <citation type="submission" date="2018-03" db="EMBL/GenBank/DDBJ databases">
        <title>The Triticum urartu genome reveals the dynamic nature of wheat genome evolution.</title>
        <authorList>
            <person name="Ling H."/>
            <person name="Ma B."/>
            <person name="Shi X."/>
            <person name="Liu H."/>
            <person name="Dong L."/>
            <person name="Sun H."/>
            <person name="Cao Y."/>
            <person name="Gao Q."/>
            <person name="Zheng S."/>
            <person name="Li Y."/>
            <person name="Yu Y."/>
            <person name="Du H."/>
            <person name="Qi M."/>
            <person name="Li Y."/>
            <person name="Yu H."/>
            <person name="Cui Y."/>
            <person name="Wang N."/>
            <person name="Chen C."/>
            <person name="Wu H."/>
            <person name="Zhao Y."/>
            <person name="Zhang J."/>
            <person name="Li Y."/>
            <person name="Zhou W."/>
            <person name="Zhang B."/>
            <person name="Hu W."/>
            <person name="Eijk M."/>
            <person name="Tang J."/>
            <person name="Witsenboer H."/>
            <person name="Zhao S."/>
            <person name="Li Z."/>
            <person name="Zhang A."/>
            <person name="Wang D."/>
            <person name="Liang C."/>
        </authorList>
    </citation>
    <scope>NUCLEOTIDE SEQUENCE [LARGE SCALE GENOMIC DNA]</scope>
    <source>
        <strain evidence="2">cv. G1812</strain>
    </source>
</reference>
<dbReference type="EnsemblPlants" id="TuG1812G0500003716.01.T01">
    <property type="protein sequence ID" value="TuG1812G0500003716.01.T01"/>
    <property type="gene ID" value="TuG1812G0500003716.01"/>
</dbReference>
<feature type="region of interest" description="Disordered" evidence="1">
    <location>
        <begin position="1"/>
        <end position="55"/>
    </location>
</feature>
<evidence type="ECO:0000256" key="1">
    <source>
        <dbReference type="SAM" id="MobiDB-lite"/>
    </source>
</evidence>
<dbReference type="Proteomes" id="UP000015106">
    <property type="component" value="Chromosome 5"/>
</dbReference>
<dbReference type="AlphaFoldDB" id="A0A8R7QKA6"/>
<feature type="compositionally biased region" description="Basic residues" evidence="1">
    <location>
        <begin position="30"/>
        <end position="41"/>
    </location>
</feature>
<name>A0A8R7QKA6_TRIUA</name>
<organism evidence="2 3">
    <name type="scientific">Triticum urartu</name>
    <name type="common">Red wild einkorn</name>
    <name type="synonym">Crithodium urartu</name>
    <dbReference type="NCBI Taxonomy" id="4572"/>
    <lineage>
        <taxon>Eukaryota</taxon>
        <taxon>Viridiplantae</taxon>
        <taxon>Streptophyta</taxon>
        <taxon>Embryophyta</taxon>
        <taxon>Tracheophyta</taxon>
        <taxon>Spermatophyta</taxon>
        <taxon>Magnoliopsida</taxon>
        <taxon>Liliopsida</taxon>
        <taxon>Poales</taxon>
        <taxon>Poaceae</taxon>
        <taxon>BOP clade</taxon>
        <taxon>Pooideae</taxon>
        <taxon>Triticodae</taxon>
        <taxon>Triticeae</taxon>
        <taxon>Triticinae</taxon>
        <taxon>Triticum</taxon>
    </lineage>
</organism>
<accession>A0A8R7QKA6</accession>
<protein>
    <submittedName>
        <fullName evidence="2">Uncharacterized protein</fullName>
    </submittedName>
</protein>
<proteinExistence type="predicted"/>
<keyword evidence="3" id="KW-1185">Reference proteome</keyword>
<evidence type="ECO:0000313" key="3">
    <source>
        <dbReference type="Proteomes" id="UP000015106"/>
    </source>
</evidence>
<dbReference type="Gramene" id="TuG1812G0500003716.01.T01">
    <property type="protein sequence ID" value="TuG1812G0500003716.01.T01"/>
    <property type="gene ID" value="TuG1812G0500003716.01"/>
</dbReference>